<accession>A0ABY6MBC1</accession>
<dbReference type="EMBL" id="CP087831">
    <property type="protein sequence ID" value="UZA04763.1"/>
    <property type="molecule type" value="Genomic_DNA"/>
</dbReference>
<protein>
    <recommendedName>
        <fullName evidence="1">HNH nuclease domain-containing protein</fullName>
    </recommendedName>
</protein>
<evidence type="ECO:0000259" key="1">
    <source>
        <dbReference type="SMART" id="SM00507"/>
    </source>
</evidence>
<keyword evidence="2" id="KW-0614">Plasmid</keyword>
<feature type="domain" description="HNH nuclease" evidence="1">
    <location>
        <begin position="27"/>
        <end position="77"/>
    </location>
</feature>
<gene>
    <name evidence="2" type="ORF">LP092_15460</name>
</gene>
<evidence type="ECO:0000313" key="3">
    <source>
        <dbReference type="Proteomes" id="UP001163632"/>
    </source>
</evidence>
<sequence length="279" mass="32975">MNQIQLSMQDDWRHEISLHQTKLYQETYKKLIFNEYSMCYFCGAKDHRFLELHHLDGNHENFDLDNNLVLACSFCHRYHHLGYAGFFKQAEIIVLPSTISLSLDELVAINKAVIIENLFLKDTDIKMGLEKQIDTLKQRVQKTSFYERYRQKRKSLAKSQEIKDRRAKEIKEAGSDEEKLAQIKSKHQEEDAQLEDELKRQFYEKQQTLGYWRDGVSALELAISLSEVGNEIKTQFLTQNMTAKSRIALWFNELILMPFNNEYTPAEKAHFWFKSYVEG</sequence>
<dbReference type="Proteomes" id="UP001163632">
    <property type="component" value="Plasmid unnamed1"/>
</dbReference>
<proteinExistence type="predicted"/>
<dbReference type="RefSeq" id="WP_264697334.1">
    <property type="nucleotide sequence ID" value="NZ_CP087831.1"/>
</dbReference>
<keyword evidence="3" id="KW-1185">Reference proteome</keyword>
<dbReference type="CDD" id="cd00085">
    <property type="entry name" value="HNHc"/>
    <property type="match status" value="1"/>
</dbReference>
<name>A0ABY6MBC1_MORBO</name>
<dbReference type="SMART" id="SM00507">
    <property type="entry name" value="HNHc"/>
    <property type="match status" value="1"/>
</dbReference>
<geneLocation type="plasmid" evidence="2 3">
    <name>unnamed1</name>
</geneLocation>
<reference evidence="2" key="1">
    <citation type="journal article" date="2022" name="BMC Microbiol.">
        <title>Whole genome sequencing of Moraxella bovis strains from North America reveals two genotypes with different genetic determinants.</title>
        <authorList>
            <person name="Wynn E.L."/>
            <person name="Hille M.M."/>
            <person name="Loy J.D."/>
            <person name="Schuller G."/>
            <person name="Kuhn K.L."/>
            <person name="Dickey A.M."/>
            <person name="Bono J.L."/>
            <person name="Clawson M.L."/>
        </authorList>
    </citation>
    <scope>NUCLEOTIDE SEQUENCE</scope>
    <source>
        <strain evidence="2">SAM102599</strain>
    </source>
</reference>
<organism evidence="2 3">
    <name type="scientific">Moraxella bovis</name>
    <dbReference type="NCBI Taxonomy" id="476"/>
    <lineage>
        <taxon>Bacteria</taxon>
        <taxon>Pseudomonadati</taxon>
        <taxon>Pseudomonadota</taxon>
        <taxon>Gammaproteobacteria</taxon>
        <taxon>Moraxellales</taxon>
        <taxon>Moraxellaceae</taxon>
        <taxon>Moraxella</taxon>
    </lineage>
</organism>
<dbReference type="InterPro" id="IPR003615">
    <property type="entry name" value="HNH_nuc"/>
</dbReference>
<evidence type="ECO:0000313" key="2">
    <source>
        <dbReference type="EMBL" id="UZA04763.1"/>
    </source>
</evidence>